<organism evidence="1 2">
    <name type="scientific">Linum tenue</name>
    <dbReference type="NCBI Taxonomy" id="586396"/>
    <lineage>
        <taxon>Eukaryota</taxon>
        <taxon>Viridiplantae</taxon>
        <taxon>Streptophyta</taxon>
        <taxon>Embryophyta</taxon>
        <taxon>Tracheophyta</taxon>
        <taxon>Spermatophyta</taxon>
        <taxon>Magnoliopsida</taxon>
        <taxon>eudicotyledons</taxon>
        <taxon>Gunneridae</taxon>
        <taxon>Pentapetalae</taxon>
        <taxon>rosids</taxon>
        <taxon>fabids</taxon>
        <taxon>Malpighiales</taxon>
        <taxon>Linaceae</taxon>
        <taxon>Linum</taxon>
    </lineage>
</organism>
<dbReference type="Proteomes" id="UP001154282">
    <property type="component" value="Unassembled WGS sequence"/>
</dbReference>
<feature type="non-terminal residue" evidence="1">
    <location>
        <position position="56"/>
    </location>
</feature>
<proteinExistence type="predicted"/>
<comment type="caution">
    <text evidence="1">The sequence shown here is derived from an EMBL/GenBank/DDBJ whole genome shotgun (WGS) entry which is preliminary data.</text>
</comment>
<keyword evidence="2" id="KW-1185">Reference proteome</keyword>
<sequence length="56" mass="6392">MVHLKSLLLNKDLGHLSYFIGLEITRTDPDIFLVSVNISLDFWLITSLMSALLFEP</sequence>
<evidence type="ECO:0000313" key="1">
    <source>
        <dbReference type="EMBL" id="CAI0432928.1"/>
    </source>
</evidence>
<protein>
    <submittedName>
        <fullName evidence="1">Uncharacterized protein</fullName>
    </submittedName>
</protein>
<gene>
    <name evidence="1" type="ORF">LITE_LOCUS23643</name>
</gene>
<dbReference type="EMBL" id="CAMGYJ010000006">
    <property type="protein sequence ID" value="CAI0432928.1"/>
    <property type="molecule type" value="Genomic_DNA"/>
</dbReference>
<name>A0AAV0LIM4_9ROSI</name>
<evidence type="ECO:0000313" key="2">
    <source>
        <dbReference type="Proteomes" id="UP001154282"/>
    </source>
</evidence>
<dbReference type="AlphaFoldDB" id="A0AAV0LIM4"/>
<accession>A0AAV0LIM4</accession>
<reference evidence="1" key="1">
    <citation type="submission" date="2022-08" db="EMBL/GenBank/DDBJ databases">
        <authorList>
            <person name="Gutierrez-Valencia J."/>
        </authorList>
    </citation>
    <scope>NUCLEOTIDE SEQUENCE</scope>
</reference>